<dbReference type="SUPFAM" id="SSF53098">
    <property type="entry name" value="Ribonuclease H-like"/>
    <property type="match status" value="1"/>
</dbReference>
<dbReference type="Gene3D" id="3.30.420.10">
    <property type="entry name" value="Ribonuclease H-like superfamily/Ribonuclease H"/>
    <property type="match status" value="1"/>
</dbReference>
<dbReference type="InterPro" id="IPR023211">
    <property type="entry name" value="DNA_pol_palm_dom_sf"/>
</dbReference>
<dbReference type="GO" id="GO:0003887">
    <property type="term" value="F:DNA-directed DNA polymerase activity"/>
    <property type="evidence" value="ECO:0007669"/>
    <property type="project" value="UniProtKB-KW"/>
</dbReference>
<dbReference type="RefSeq" id="XP_008100885.1">
    <property type="nucleotide sequence ID" value="NW_007361658.1"/>
</dbReference>
<dbReference type="PANTHER" id="PTHR33568">
    <property type="entry name" value="DNA POLYMERASE"/>
    <property type="match status" value="1"/>
</dbReference>
<evidence type="ECO:0000256" key="6">
    <source>
        <dbReference type="ARBA" id="ARBA00022932"/>
    </source>
</evidence>
<dbReference type="GO" id="GO:0003677">
    <property type="term" value="F:DNA binding"/>
    <property type="evidence" value="ECO:0007669"/>
    <property type="project" value="UniProtKB-KW"/>
</dbReference>
<evidence type="ECO:0000256" key="1">
    <source>
        <dbReference type="ARBA" id="ARBA00004173"/>
    </source>
</evidence>
<evidence type="ECO:0000313" key="13">
    <source>
        <dbReference type="Proteomes" id="UP000008782"/>
    </source>
</evidence>
<proteinExistence type="inferred from homology"/>
<dbReference type="InterPro" id="IPR017964">
    <property type="entry name" value="DNA-dir_DNA_pol_B_CS"/>
</dbReference>
<dbReference type="EMBL" id="CM001021">
    <property type="protein sequence ID" value="EFQ24845.1"/>
    <property type="molecule type" value="Genomic_DNA"/>
</dbReference>
<keyword evidence="8 12" id="KW-0496">Mitochondrion</keyword>
<evidence type="ECO:0000313" key="12">
    <source>
        <dbReference type="EMBL" id="EFQ24845.1"/>
    </source>
</evidence>
<keyword evidence="6 10" id="KW-0239">DNA-directed DNA polymerase</keyword>
<evidence type="ECO:0000256" key="8">
    <source>
        <dbReference type="ARBA" id="ARBA00023128"/>
    </source>
</evidence>
<dbReference type="InterPro" id="IPR015833">
    <property type="entry name" value="DNA-dir_DNA_pol_B_mt_lin_plsmd"/>
</dbReference>
<evidence type="ECO:0000256" key="3">
    <source>
        <dbReference type="ARBA" id="ARBA00022679"/>
    </source>
</evidence>
<feature type="domain" description="DNA-directed DNA polymerase family B mitochondria/virus" evidence="11">
    <location>
        <begin position="159"/>
        <end position="596"/>
    </location>
</feature>
<dbReference type="InterPro" id="IPR043502">
    <property type="entry name" value="DNA/RNA_pol_sf"/>
</dbReference>
<dbReference type="GeneID" id="24417729"/>
<dbReference type="Pfam" id="PF03175">
    <property type="entry name" value="DNA_pol_B_2"/>
    <property type="match status" value="1"/>
</dbReference>
<dbReference type="GO" id="GO:0000166">
    <property type="term" value="F:nucleotide binding"/>
    <property type="evidence" value="ECO:0007669"/>
    <property type="project" value="InterPro"/>
</dbReference>
<dbReference type="InterPro" id="IPR006172">
    <property type="entry name" value="DNA-dir_DNA_pol_B"/>
</dbReference>
<dbReference type="GO" id="GO:0006260">
    <property type="term" value="P:DNA replication"/>
    <property type="evidence" value="ECO:0007669"/>
    <property type="project" value="UniProtKB-KW"/>
</dbReference>
<dbReference type="OrthoDB" id="5426361at2759"/>
<protein>
    <recommendedName>
        <fullName evidence="10">DNA polymerase</fullName>
        <ecNumber evidence="10">2.7.7.7</ecNumber>
    </recommendedName>
</protein>
<keyword evidence="7 10" id="KW-0238">DNA-binding</keyword>
<comment type="subcellular location">
    <subcellularLocation>
        <location evidence="1">Mitochondrion</location>
    </subcellularLocation>
</comment>
<geneLocation type="mitochondrion" evidence="12"/>
<dbReference type="SUPFAM" id="SSF56672">
    <property type="entry name" value="DNA/RNA polymerases"/>
    <property type="match status" value="1"/>
</dbReference>
<gene>
    <name evidence="12" type="ORF">GLRG_18004</name>
</gene>
<comment type="similarity">
    <text evidence="2 10">Belongs to the DNA polymerase type-B family.</text>
</comment>
<reference evidence="12 13" key="2">
    <citation type="submission" date="2010-09" db="EMBL/GenBank/DDBJ databases">
        <authorList>
            <consortium name="The Broad Institute Genome Sequencing Platform"/>
            <person name="Vaillancourt L."/>
            <person name="Ma L.-J."/>
            <person name="Thon M."/>
            <person name="O'Connell R."/>
            <person name="van Themaat E.V.L."/>
            <person name="Young S.K."/>
            <person name="Zeng Q."/>
            <person name="Gargeya S."/>
            <person name="Alvarado L."/>
            <person name="Berlin A."/>
            <person name="Chen Z."/>
            <person name="Freedman E."/>
            <person name="Gellesch M."/>
            <person name="Goldberg J."/>
            <person name="Griggs A."/>
            <person name="Gujja S."/>
            <person name="Heiman D."/>
            <person name="Howarth C."/>
            <person name="Larson L."/>
            <person name="Mehta T."/>
            <person name="Pearson M."/>
            <person name="Roberts A."/>
            <person name="Saif S."/>
            <person name="Shea T."/>
            <person name="Shenoy N."/>
            <person name="Sisk P."/>
            <person name="Stolte C."/>
            <person name="Sykes S."/>
            <person name="White J."/>
            <person name="Yandava C."/>
            <person name="Haas B."/>
            <person name="Galagan J."/>
            <person name="Nusbaum C."/>
            <person name="Birren B."/>
        </authorList>
    </citation>
    <scope>NUCLEOTIDE SEQUENCE [LARGE SCALE GENOMIC DNA]</scope>
    <source>
        <strain evidence="13">M1.001 / M2 / FGSC 10212</strain>
    </source>
</reference>
<evidence type="ECO:0000256" key="4">
    <source>
        <dbReference type="ARBA" id="ARBA00022695"/>
    </source>
</evidence>
<evidence type="ECO:0000259" key="11">
    <source>
        <dbReference type="Pfam" id="PF03175"/>
    </source>
</evidence>
<dbReference type="HOGENOM" id="CLU_014738_0_0_1"/>
<evidence type="ECO:0000256" key="10">
    <source>
        <dbReference type="RuleBase" id="RU000442"/>
    </source>
</evidence>
<dbReference type="PROSITE" id="PS00116">
    <property type="entry name" value="DNA_POLYMERASE_B"/>
    <property type="match status" value="1"/>
</dbReference>
<dbReference type="EC" id="2.7.7.7" evidence="10"/>
<evidence type="ECO:0000256" key="2">
    <source>
        <dbReference type="ARBA" id="ARBA00005755"/>
    </source>
</evidence>
<dbReference type="Proteomes" id="UP000008782">
    <property type="component" value="Mitochondrion MT"/>
</dbReference>
<evidence type="ECO:0000256" key="5">
    <source>
        <dbReference type="ARBA" id="ARBA00022705"/>
    </source>
</evidence>
<dbReference type="GO" id="GO:0005739">
    <property type="term" value="C:mitochondrion"/>
    <property type="evidence" value="ECO:0007669"/>
    <property type="project" value="UniProtKB-SubCell"/>
</dbReference>
<dbReference type="InterPro" id="IPR004868">
    <property type="entry name" value="DNA-dir_DNA_pol_B_mt/vir"/>
</dbReference>
<dbReference type="STRING" id="645133.E3CU99"/>
<name>E3CU99_COLGM</name>
<accession>E3CU99</accession>
<organism evidence="13">
    <name type="scientific">Colletotrichum graminicola (strain M1.001 / M2 / FGSC 10212)</name>
    <name type="common">Maize anthracnose fungus</name>
    <name type="synonym">Glomerella graminicola</name>
    <dbReference type="NCBI Taxonomy" id="645133"/>
    <lineage>
        <taxon>Eukaryota</taxon>
        <taxon>Fungi</taxon>
        <taxon>Dikarya</taxon>
        <taxon>Ascomycota</taxon>
        <taxon>Pezizomycotina</taxon>
        <taxon>Sordariomycetes</taxon>
        <taxon>Hypocreomycetidae</taxon>
        <taxon>Glomerellales</taxon>
        <taxon>Glomerellaceae</taxon>
        <taxon>Colletotrichum</taxon>
        <taxon>Colletotrichum graminicola species complex</taxon>
    </lineage>
</organism>
<keyword evidence="13" id="KW-1185">Reference proteome</keyword>
<dbReference type="SMART" id="SM00486">
    <property type="entry name" value="POLBc"/>
    <property type="match status" value="1"/>
</dbReference>
<evidence type="ECO:0000256" key="7">
    <source>
        <dbReference type="ARBA" id="ARBA00023125"/>
    </source>
</evidence>
<keyword evidence="4 10" id="KW-0548">Nucleotidyltransferase</keyword>
<dbReference type="InterPro" id="IPR012337">
    <property type="entry name" value="RNaseH-like_sf"/>
</dbReference>
<dbReference type="PANTHER" id="PTHR33568:SF3">
    <property type="entry name" value="DNA-DIRECTED DNA POLYMERASE"/>
    <property type="match status" value="1"/>
</dbReference>
<dbReference type="InterPro" id="IPR036397">
    <property type="entry name" value="RNaseH_sf"/>
</dbReference>
<dbReference type="AlphaFoldDB" id="E3CU99"/>
<dbReference type="VEuPathDB" id="FungiDB:GLRG_18004"/>
<dbReference type="eggNOG" id="ENOG502R0SW">
    <property type="taxonomic scope" value="Eukaryota"/>
</dbReference>
<dbReference type="PIRSF" id="PIRSF006517">
    <property type="entry name" value="DPol_mt_plasmid"/>
    <property type="match status" value="1"/>
</dbReference>
<keyword evidence="3 10" id="KW-0808">Transferase</keyword>
<keyword evidence="5 10" id="KW-0235">DNA replication</keyword>
<comment type="catalytic activity">
    <reaction evidence="9 10">
        <text>DNA(n) + a 2'-deoxyribonucleoside 5'-triphosphate = DNA(n+1) + diphosphate</text>
        <dbReference type="Rhea" id="RHEA:22508"/>
        <dbReference type="Rhea" id="RHEA-COMP:17339"/>
        <dbReference type="Rhea" id="RHEA-COMP:17340"/>
        <dbReference type="ChEBI" id="CHEBI:33019"/>
        <dbReference type="ChEBI" id="CHEBI:61560"/>
        <dbReference type="ChEBI" id="CHEBI:173112"/>
        <dbReference type="EC" id="2.7.7.7"/>
    </reaction>
</comment>
<dbReference type="Gene3D" id="3.90.1600.10">
    <property type="entry name" value="Palm domain of DNA polymerase"/>
    <property type="match status" value="2"/>
</dbReference>
<dbReference type="Gene3D" id="1.10.287.690">
    <property type="entry name" value="Helix hairpin bin"/>
    <property type="match status" value="1"/>
</dbReference>
<reference evidence="13" key="1">
    <citation type="submission" date="2010-09" db="EMBL/GenBank/DDBJ databases">
        <title>The Genome Sequence of Glomerella graminicola strain M1.001.</title>
        <authorList>
            <consortium name="The Broad Institute Genome Sequencing Platform"/>
            <person name="Vaillancourt L."/>
            <person name="Ma L.-J."/>
            <person name="Thon M."/>
            <person name="Dickman M."/>
            <person name="Young S.K."/>
            <person name="Zeng Q."/>
            <person name="Koehrsen M."/>
            <person name="Alvarado L."/>
            <person name="Berlin A."/>
            <person name="Borenstein D."/>
            <person name="Chen Z."/>
            <person name="Engels R."/>
            <person name="Freedman E."/>
            <person name="Gellesch M."/>
            <person name="Goldberg J."/>
            <person name="Griggs A."/>
            <person name="Gujja S."/>
            <person name="Heiman D."/>
            <person name="Hepburn T."/>
            <person name="Howarth C."/>
            <person name="Jen D."/>
            <person name="Larson L."/>
            <person name="Lewis B."/>
            <person name="Mehta T."/>
            <person name="Park D."/>
            <person name="Pearson M."/>
            <person name="Roberts A."/>
            <person name="Saif S."/>
            <person name="Shea T."/>
            <person name="Shenoy N."/>
            <person name="Sisk P."/>
            <person name="Stolte C."/>
            <person name="Sykes S."/>
            <person name="Walk T."/>
            <person name="White J."/>
            <person name="Yandava C."/>
            <person name="Haas B."/>
            <person name="Galagan J."/>
            <person name="Nusbaum C."/>
            <person name="Birren B."/>
        </authorList>
    </citation>
    <scope>NUCLEOTIDE SEQUENCE [LARGE SCALE GENOMIC DNA]</scope>
    <source>
        <strain evidence="13">M1.001 / M2 / FGSC 10212</strain>
    </source>
</reference>
<evidence type="ECO:0000256" key="9">
    <source>
        <dbReference type="ARBA" id="ARBA00049244"/>
    </source>
</evidence>
<sequence>MIFDPNTEFYLRNISNPNYIMAVLKKNNDIIKCCFDLLGNLIQEVIDTKMEDGTIYRHSNNAVIKLDSQGMMYFYQKNIVTKPIQYVAKKEKSFLEDQNIGVLDLEVYNHSVDNISYVYSGGIYTNIDKNPKLFYLDPITRNSDELILSIIDHMGKKRYQGFKFYCHNLGKYDIYFILKVLTNFNKINKVVQYKIDTVMRDNVILSIKIKKVVNGKTDYIVNISDSYPILTRSLAQLGKDFEVDQVKSFFPYNFANENTLFYCGNKPEKSFYENLSDEDYNNIKINPWNFKKESEKYLSIDLISLLQIIKKANQEVFLNFGINISDVNTISGLAKLIFMKNHYKNNIPLINDNKIYQDIKKSYYGGITEVYKPTGNNLYYYDVNSLYPYVALFDMPGTKLTSYVKYTKDDAYNLHDLFGFFKCEVYKDPNNEYIGLLPFRTKDGTLIHPLGNWTGWYFSEEIKFAVKNGYKIRIIEGYNFSRETNVFNTFVQEIYKIKSTTSNKALKSISKLILNSLLGRFGLKLDKTITEFITNDEKYQILSATRAIVSEIEVDDSHKFITYKKGIDFDLIDSLNIDVNKLNIKYNDLEKDDAKEGNPKDVSVAISSAITAYARIYISKIKLDILKKGGNLYYSDTDSIITDIPLDNSIVDNKEIGKLKLEYNKVKTGYFISNKTYCLVLEDGSLIKRSKG</sequence>